<keyword evidence="2" id="KW-1133">Transmembrane helix</keyword>
<name>A0AAN7AE33_9PEZI</name>
<dbReference type="AlphaFoldDB" id="A0AAN7AE33"/>
<keyword evidence="2" id="KW-0472">Membrane</keyword>
<evidence type="ECO:0000256" key="1">
    <source>
        <dbReference type="SAM" id="MobiDB-lite"/>
    </source>
</evidence>
<keyword evidence="4" id="KW-1185">Reference proteome</keyword>
<feature type="compositionally biased region" description="Basic and acidic residues" evidence="1">
    <location>
        <begin position="757"/>
        <end position="767"/>
    </location>
</feature>
<feature type="transmembrane region" description="Helical" evidence="2">
    <location>
        <begin position="99"/>
        <end position="119"/>
    </location>
</feature>
<organism evidence="3 4">
    <name type="scientific">Podospora australis</name>
    <dbReference type="NCBI Taxonomy" id="1536484"/>
    <lineage>
        <taxon>Eukaryota</taxon>
        <taxon>Fungi</taxon>
        <taxon>Dikarya</taxon>
        <taxon>Ascomycota</taxon>
        <taxon>Pezizomycotina</taxon>
        <taxon>Sordariomycetes</taxon>
        <taxon>Sordariomycetidae</taxon>
        <taxon>Sordariales</taxon>
        <taxon>Podosporaceae</taxon>
        <taxon>Podospora</taxon>
    </lineage>
</organism>
<feature type="transmembrane region" description="Helical" evidence="2">
    <location>
        <begin position="189"/>
        <end position="209"/>
    </location>
</feature>
<dbReference type="PANTHER" id="PTHR42101">
    <property type="entry name" value="CHROMOSOME 16, WHOLE GENOME SHOTGUN SEQUENCE"/>
    <property type="match status" value="1"/>
</dbReference>
<reference evidence="3" key="2">
    <citation type="submission" date="2023-05" db="EMBL/GenBank/DDBJ databases">
        <authorList>
            <consortium name="Lawrence Berkeley National Laboratory"/>
            <person name="Steindorff A."/>
            <person name="Hensen N."/>
            <person name="Bonometti L."/>
            <person name="Westerberg I."/>
            <person name="Brannstrom I.O."/>
            <person name="Guillou S."/>
            <person name="Cros-Aarteil S."/>
            <person name="Calhoun S."/>
            <person name="Haridas S."/>
            <person name="Kuo A."/>
            <person name="Mondo S."/>
            <person name="Pangilinan J."/>
            <person name="Riley R."/>
            <person name="Labutti K."/>
            <person name="Andreopoulos B."/>
            <person name="Lipzen A."/>
            <person name="Chen C."/>
            <person name="Yanf M."/>
            <person name="Daum C."/>
            <person name="Ng V."/>
            <person name="Clum A."/>
            <person name="Ohm R."/>
            <person name="Martin F."/>
            <person name="Silar P."/>
            <person name="Natvig D."/>
            <person name="Lalanne C."/>
            <person name="Gautier V."/>
            <person name="Ament-Velasquez S.L."/>
            <person name="Kruys A."/>
            <person name="Hutchinson M.I."/>
            <person name="Powell A.J."/>
            <person name="Barry K."/>
            <person name="Miller A.N."/>
            <person name="Grigoriev I.V."/>
            <person name="Debuchy R."/>
            <person name="Gladieux P."/>
            <person name="Thoren M.H."/>
            <person name="Johannesson H."/>
        </authorList>
    </citation>
    <scope>NUCLEOTIDE SEQUENCE</scope>
    <source>
        <strain evidence="3">PSN309</strain>
    </source>
</reference>
<feature type="transmembrane region" description="Helical" evidence="2">
    <location>
        <begin position="292"/>
        <end position="310"/>
    </location>
</feature>
<proteinExistence type="predicted"/>
<protein>
    <submittedName>
        <fullName evidence="3">Uncharacterized protein</fullName>
    </submittedName>
</protein>
<feature type="transmembrane region" description="Helical" evidence="2">
    <location>
        <begin position="562"/>
        <end position="580"/>
    </location>
</feature>
<feature type="transmembrane region" description="Helical" evidence="2">
    <location>
        <begin position="497"/>
        <end position="518"/>
    </location>
</feature>
<gene>
    <name evidence="3" type="ORF">QBC35DRAFT_169220</name>
</gene>
<feature type="transmembrane region" description="Helical" evidence="2">
    <location>
        <begin position="221"/>
        <end position="240"/>
    </location>
</feature>
<feature type="transmembrane region" description="Helical" evidence="2">
    <location>
        <begin position="530"/>
        <end position="547"/>
    </location>
</feature>
<reference evidence="3" key="1">
    <citation type="journal article" date="2023" name="Mol. Phylogenet. Evol.">
        <title>Genome-scale phylogeny and comparative genomics of the fungal order Sordariales.</title>
        <authorList>
            <person name="Hensen N."/>
            <person name="Bonometti L."/>
            <person name="Westerberg I."/>
            <person name="Brannstrom I.O."/>
            <person name="Guillou S."/>
            <person name="Cros-Aarteil S."/>
            <person name="Calhoun S."/>
            <person name="Haridas S."/>
            <person name="Kuo A."/>
            <person name="Mondo S."/>
            <person name="Pangilinan J."/>
            <person name="Riley R."/>
            <person name="LaButti K."/>
            <person name="Andreopoulos B."/>
            <person name="Lipzen A."/>
            <person name="Chen C."/>
            <person name="Yan M."/>
            <person name="Daum C."/>
            <person name="Ng V."/>
            <person name="Clum A."/>
            <person name="Steindorff A."/>
            <person name="Ohm R.A."/>
            <person name="Martin F."/>
            <person name="Silar P."/>
            <person name="Natvig D.O."/>
            <person name="Lalanne C."/>
            <person name="Gautier V."/>
            <person name="Ament-Velasquez S.L."/>
            <person name="Kruys A."/>
            <person name="Hutchinson M.I."/>
            <person name="Powell A.J."/>
            <person name="Barry K."/>
            <person name="Miller A.N."/>
            <person name="Grigoriev I.V."/>
            <person name="Debuchy R."/>
            <person name="Gladieux P."/>
            <person name="Hiltunen Thoren M."/>
            <person name="Johannesson H."/>
        </authorList>
    </citation>
    <scope>NUCLEOTIDE SEQUENCE</scope>
    <source>
        <strain evidence="3">PSN309</strain>
    </source>
</reference>
<feature type="transmembrane region" description="Helical" evidence="2">
    <location>
        <begin position="160"/>
        <end position="182"/>
    </location>
</feature>
<feature type="transmembrane region" description="Helical" evidence="2">
    <location>
        <begin position="131"/>
        <end position="148"/>
    </location>
</feature>
<evidence type="ECO:0000256" key="2">
    <source>
        <dbReference type="SAM" id="Phobius"/>
    </source>
</evidence>
<dbReference type="PANTHER" id="PTHR42101:SF1">
    <property type="entry name" value="LOW TEMPERATURE REQUIREMENT A"/>
    <property type="match status" value="1"/>
</dbReference>
<dbReference type="Proteomes" id="UP001302126">
    <property type="component" value="Unassembled WGS sequence"/>
</dbReference>
<feature type="region of interest" description="Disordered" evidence="1">
    <location>
        <begin position="700"/>
        <end position="767"/>
    </location>
</feature>
<feature type="compositionally biased region" description="Low complexity" evidence="1">
    <location>
        <begin position="700"/>
        <end position="727"/>
    </location>
</feature>
<dbReference type="EMBL" id="MU864655">
    <property type="protein sequence ID" value="KAK4182467.1"/>
    <property type="molecule type" value="Genomic_DNA"/>
</dbReference>
<keyword evidence="2" id="KW-0812">Transmembrane</keyword>
<accession>A0AAN7AE33</accession>
<sequence length="767" mass="87448">MGQHLEPDHDDDAVPLIKSPIARVRTIPIEPGVGIQREATAPNLESLGWRDGDNETPEFERHDEATNIEVFYDLFFAANLCIFAEVQDVSNMSQFNTFVAYYVLLWFTWALLGLFDVRFITDSIFERSARALHFGVMVGFAVIAPTFNLDDQKGQTFRTISLILMVSRWTMAAQYMSIFWYVRKFKNAVLPLGLMVGQNVVSALVYLGVAFGFKDGKSPLFSIWYILTGLEIIITVALSLKWQVLSFYGTHLVNRMSLLTYILLGEGIITVLSAATKVVVNNNSWTPPTTGNVAAGVGTLYIVYMIYFDWRRQIRVGVVKQLIWSMLHFPFHLALKLFVLGFTQFVIWWKVIETLLDVQGKFIGVMNASYDPSIKVDSQWFVDQLNATIVGVFTAYTPKYYNTIEVVTGALDYIKAIPEDTWALLESIPEEEALQRPEAQDIIRVIQHLVTAMQNSLLSTFNINGYSGFESFDGEQDELDTLAQQKNWGKFHLVFKYAFIAGGLTLILMNTLFIISRTRGWTPFNYIRKGINYVVGIGLCLVALFARDSSNEKMFEYQATPWPLPTLCITFFAILVLNHLPQPPPLFFGKKKKQQDMGKKEGWDAVQDMGYRSTTLGQQNSVEPLREVQISSSNATQPYGEIPDYQAAAATHQYMDQSGQYQQVNLQGQEGEQLQGQYFQGQGYEGQKKQQYQVQAYEVQPQQHQQPQQYHQTAGYERPQQQQQRQQYVAHGYEGQQQQQQQYQDVPAPLNTLGSQQRDHRYPSPYV</sequence>
<comment type="caution">
    <text evidence="3">The sequence shown here is derived from an EMBL/GenBank/DDBJ whole genome shotgun (WGS) entry which is preliminary data.</text>
</comment>
<evidence type="ECO:0000313" key="3">
    <source>
        <dbReference type="EMBL" id="KAK4182467.1"/>
    </source>
</evidence>
<feature type="transmembrane region" description="Helical" evidence="2">
    <location>
        <begin position="261"/>
        <end position="280"/>
    </location>
</feature>
<evidence type="ECO:0000313" key="4">
    <source>
        <dbReference type="Proteomes" id="UP001302126"/>
    </source>
</evidence>